<dbReference type="SUPFAM" id="SSF53335">
    <property type="entry name" value="S-adenosyl-L-methionine-dependent methyltransferases"/>
    <property type="match status" value="1"/>
</dbReference>
<dbReference type="InterPro" id="IPR006764">
    <property type="entry name" value="SAM_dep_MeTrfase_SAV2177_type"/>
</dbReference>
<dbReference type="Proteomes" id="UP000199055">
    <property type="component" value="Unassembled WGS sequence"/>
</dbReference>
<protein>
    <submittedName>
        <fullName evidence="1">S-adenosyl methyltransferase</fullName>
    </submittedName>
</protein>
<name>A0A1H9F6Y8_9ACTN</name>
<dbReference type="GO" id="GO:0008168">
    <property type="term" value="F:methyltransferase activity"/>
    <property type="evidence" value="ECO:0007669"/>
    <property type="project" value="UniProtKB-KW"/>
</dbReference>
<dbReference type="Pfam" id="PF04672">
    <property type="entry name" value="Methyltransf_19"/>
    <property type="match status" value="1"/>
</dbReference>
<evidence type="ECO:0000313" key="2">
    <source>
        <dbReference type="Proteomes" id="UP000199055"/>
    </source>
</evidence>
<evidence type="ECO:0000313" key="1">
    <source>
        <dbReference type="EMBL" id="SEQ33038.1"/>
    </source>
</evidence>
<dbReference type="PIRSF" id="PIRSF017393">
    <property type="entry name" value="MTase_SAV2177"/>
    <property type="match status" value="1"/>
</dbReference>
<keyword evidence="1" id="KW-0489">Methyltransferase</keyword>
<dbReference type="EMBL" id="FOET01000006">
    <property type="protein sequence ID" value="SEQ33038.1"/>
    <property type="molecule type" value="Genomic_DNA"/>
</dbReference>
<accession>A0A1H9F6Y8</accession>
<dbReference type="InterPro" id="IPR029063">
    <property type="entry name" value="SAM-dependent_MTases_sf"/>
</dbReference>
<keyword evidence="1" id="KW-0808">Transferase</keyword>
<sequence length="276" mass="30138">MADDMSWTRSRSAQEPVEIDTSVPSIARVYDAILGGKDNYPVDQEIAEQVARAFPDGGEGARTNRRLLVRAVRHMARQGIDQFLDIGSGLPTAQNTHQVAQEVNPEAKVVYVDNDPIVLAHGRALLEDDDRTVVVTADIREPDVLLGHPDVTGMLDPDRPVGLILNAVVHHLLDEEDPDGLVETYKKWLGPGGYLLLTHFCSSTPEALGLESVLRQALGRGQLRSMARIAAFFEGLEMVEPGVVYLPYWQPDEPVKVPLDIAGLLVAGGMGRKPGR</sequence>
<dbReference type="STRING" id="403935.SAMN05216481_10668"/>
<proteinExistence type="predicted"/>
<dbReference type="RefSeq" id="WP_093659348.1">
    <property type="nucleotide sequence ID" value="NZ_FOET01000006.1"/>
</dbReference>
<dbReference type="GO" id="GO:0032259">
    <property type="term" value="P:methylation"/>
    <property type="evidence" value="ECO:0007669"/>
    <property type="project" value="UniProtKB-KW"/>
</dbReference>
<dbReference type="AlphaFoldDB" id="A0A1H9F6Y8"/>
<gene>
    <name evidence="1" type="ORF">SAMN05216481_10668</name>
</gene>
<dbReference type="Gene3D" id="3.40.50.150">
    <property type="entry name" value="Vaccinia Virus protein VP39"/>
    <property type="match status" value="1"/>
</dbReference>
<dbReference type="CDD" id="cd02440">
    <property type="entry name" value="AdoMet_MTases"/>
    <property type="match status" value="1"/>
</dbReference>
<keyword evidence="2" id="KW-1185">Reference proteome</keyword>
<reference evidence="2" key="1">
    <citation type="submission" date="2016-10" db="EMBL/GenBank/DDBJ databases">
        <authorList>
            <person name="Varghese N."/>
            <person name="Submissions S."/>
        </authorList>
    </citation>
    <scope>NUCLEOTIDE SEQUENCE [LARGE SCALE GENOMIC DNA]</scope>
    <source>
        <strain evidence="2">CGMCC 4.3519</strain>
    </source>
</reference>
<organism evidence="1 2">
    <name type="scientific">Streptomyces radiopugnans</name>
    <dbReference type="NCBI Taxonomy" id="403935"/>
    <lineage>
        <taxon>Bacteria</taxon>
        <taxon>Bacillati</taxon>
        <taxon>Actinomycetota</taxon>
        <taxon>Actinomycetes</taxon>
        <taxon>Kitasatosporales</taxon>
        <taxon>Streptomycetaceae</taxon>
        <taxon>Streptomyces</taxon>
    </lineage>
</organism>